<gene>
    <name evidence="1" type="ORF">Aory04_001332400</name>
</gene>
<evidence type="ECO:0000313" key="1">
    <source>
        <dbReference type="EMBL" id="GMG38677.1"/>
    </source>
</evidence>
<proteinExistence type="predicted"/>
<sequence length="108" mass="12113">MSSMDIISLPNHKDCYPTLSTSTSSDQRNPLFLSKRTQSSFPDLLISLKTTIRTYSRFILDYPTDPGSGAQQLLPRQSNHLAISILSQATTTTIITAKISRSFRELNY</sequence>
<name>A0AAN5C5A5_ASPOZ</name>
<evidence type="ECO:0000313" key="2">
    <source>
        <dbReference type="Proteomes" id="UP001165205"/>
    </source>
</evidence>
<comment type="caution">
    <text evidence="1">The sequence shown here is derived from an EMBL/GenBank/DDBJ whole genome shotgun (WGS) entry which is preliminary data.</text>
</comment>
<reference evidence="1" key="1">
    <citation type="submission" date="2023-04" db="EMBL/GenBank/DDBJ databases">
        <title>Aspergillus oryzae NBRC 4228.</title>
        <authorList>
            <person name="Ichikawa N."/>
            <person name="Sato H."/>
            <person name="Tonouchi N."/>
        </authorList>
    </citation>
    <scope>NUCLEOTIDE SEQUENCE</scope>
    <source>
        <strain evidence="1">NBRC 4228</strain>
    </source>
</reference>
<dbReference type="EMBL" id="BSYA01000332">
    <property type="protein sequence ID" value="GMG38677.1"/>
    <property type="molecule type" value="Genomic_DNA"/>
</dbReference>
<dbReference type="AlphaFoldDB" id="A0AAN5C5A5"/>
<dbReference type="Proteomes" id="UP001165205">
    <property type="component" value="Unassembled WGS sequence"/>
</dbReference>
<protein>
    <submittedName>
        <fullName evidence="1">Unnamed protein product</fullName>
    </submittedName>
</protein>
<accession>A0AAN5C5A5</accession>
<organism evidence="1 2">
    <name type="scientific">Aspergillus oryzae</name>
    <name type="common">Yellow koji mold</name>
    <dbReference type="NCBI Taxonomy" id="5062"/>
    <lineage>
        <taxon>Eukaryota</taxon>
        <taxon>Fungi</taxon>
        <taxon>Dikarya</taxon>
        <taxon>Ascomycota</taxon>
        <taxon>Pezizomycotina</taxon>
        <taxon>Eurotiomycetes</taxon>
        <taxon>Eurotiomycetidae</taxon>
        <taxon>Eurotiales</taxon>
        <taxon>Aspergillaceae</taxon>
        <taxon>Aspergillus</taxon>
        <taxon>Aspergillus subgen. Circumdati</taxon>
    </lineage>
</organism>